<evidence type="ECO:0000256" key="8">
    <source>
        <dbReference type="ARBA" id="ARBA00022927"/>
    </source>
</evidence>
<evidence type="ECO:0000256" key="10">
    <source>
        <dbReference type="ARBA" id="ARBA00023225"/>
    </source>
</evidence>
<dbReference type="InterPro" id="IPR053716">
    <property type="entry name" value="Flag_assembly_chemotaxis_eff"/>
</dbReference>
<evidence type="ECO:0000256" key="7">
    <source>
        <dbReference type="ARBA" id="ARBA00022795"/>
    </source>
</evidence>
<evidence type="ECO:0000256" key="1">
    <source>
        <dbReference type="ARBA" id="ARBA00004413"/>
    </source>
</evidence>
<evidence type="ECO:0000256" key="5">
    <source>
        <dbReference type="ARBA" id="ARBA00022475"/>
    </source>
</evidence>
<gene>
    <name evidence="12" type="ORF">HUK82_05945</name>
</gene>
<dbReference type="Pfam" id="PF02050">
    <property type="entry name" value="FliJ"/>
    <property type="match status" value="1"/>
</dbReference>
<keyword evidence="11" id="KW-0175">Coiled coil</keyword>
<feature type="coiled-coil region" evidence="11">
    <location>
        <begin position="24"/>
        <end position="51"/>
    </location>
</feature>
<keyword evidence="6" id="KW-0145">Chemotaxis</keyword>
<sequence length="139" mass="15604">MKRSALTALMSIRDREYQEAMRVLANSVDTLDQASQAVRNAEERLLHEREIALATSSGDVSVENYARWLPVGQAAIDAARRDELQARTCLTIARAALITARTARESVRTAMSRQAEKDRVKALKAEQALLDEIRPRRVE</sequence>
<comment type="subcellular location">
    <subcellularLocation>
        <location evidence="1">Cell membrane</location>
        <topology evidence="1">Peripheral membrane protein</topology>
        <orientation evidence="1">Cytoplasmic side</orientation>
    </subcellularLocation>
</comment>
<dbReference type="GO" id="GO:0071973">
    <property type="term" value="P:bacterial-type flagellum-dependent cell motility"/>
    <property type="evidence" value="ECO:0007669"/>
    <property type="project" value="InterPro"/>
</dbReference>
<dbReference type="Gene3D" id="1.10.287.1700">
    <property type="match status" value="1"/>
</dbReference>
<keyword evidence="4" id="KW-0813">Transport</keyword>
<evidence type="ECO:0000256" key="3">
    <source>
        <dbReference type="ARBA" id="ARBA00020392"/>
    </source>
</evidence>
<keyword evidence="5" id="KW-1003">Cell membrane</keyword>
<evidence type="ECO:0000313" key="12">
    <source>
        <dbReference type="EMBL" id="NVN40106.1"/>
    </source>
</evidence>
<protein>
    <recommendedName>
        <fullName evidence="3">Flagellar FliJ protein</fullName>
    </recommendedName>
</protein>
<dbReference type="GO" id="GO:0009288">
    <property type="term" value="C:bacterial-type flagellum"/>
    <property type="evidence" value="ECO:0007669"/>
    <property type="project" value="InterPro"/>
</dbReference>
<evidence type="ECO:0000256" key="11">
    <source>
        <dbReference type="SAM" id="Coils"/>
    </source>
</evidence>
<dbReference type="RefSeq" id="WP_176613078.1">
    <property type="nucleotide sequence ID" value="NZ_JABXXR010000027.1"/>
</dbReference>
<keyword evidence="12" id="KW-0282">Flagellum</keyword>
<evidence type="ECO:0000256" key="6">
    <source>
        <dbReference type="ARBA" id="ARBA00022500"/>
    </source>
</evidence>
<dbReference type="GO" id="GO:0044781">
    <property type="term" value="P:bacterial-type flagellum organization"/>
    <property type="evidence" value="ECO:0007669"/>
    <property type="project" value="UniProtKB-KW"/>
</dbReference>
<keyword evidence="12" id="KW-0966">Cell projection</keyword>
<dbReference type="AlphaFoldDB" id="A0A850PCU1"/>
<accession>A0A850PCU1</accession>
<keyword evidence="13" id="KW-1185">Reference proteome</keyword>
<dbReference type="GO" id="GO:0006935">
    <property type="term" value="P:chemotaxis"/>
    <property type="evidence" value="ECO:0007669"/>
    <property type="project" value="UniProtKB-KW"/>
</dbReference>
<dbReference type="EMBL" id="JABXXR010000027">
    <property type="protein sequence ID" value="NVN40106.1"/>
    <property type="molecule type" value="Genomic_DNA"/>
</dbReference>
<reference evidence="12 13" key="1">
    <citation type="submission" date="2020-06" db="EMBL/GenBank/DDBJ databases">
        <title>Description of novel acetic acid bacteria.</title>
        <authorList>
            <person name="Sombolestani A."/>
        </authorList>
    </citation>
    <scope>NUCLEOTIDE SEQUENCE [LARGE SCALE GENOMIC DNA]</scope>
    <source>
        <strain evidence="12 13">LMG 27010</strain>
    </source>
</reference>
<evidence type="ECO:0000256" key="2">
    <source>
        <dbReference type="ARBA" id="ARBA00010004"/>
    </source>
</evidence>
<comment type="caution">
    <text evidence="12">The sequence shown here is derived from an EMBL/GenBank/DDBJ whole genome shotgun (WGS) entry which is preliminary data.</text>
</comment>
<evidence type="ECO:0000313" key="13">
    <source>
        <dbReference type="Proteomes" id="UP000585665"/>
    </source>
</evidence>
<keyword evidence="12" id="KW-0969">Cilium</keyword>
<dbReference type="GO" id="GO:0015031">
    <property type="term" value="P:protein transport"/>
    <property type="evidence" value="ECO:0007669"/>
    <property type="project" value="UniProtKB-KW"/>
</dbReference>
<dbReference type="Proteomes" id="UP000585665">
    <property type="component" value="Unassembled WGS sequence"/>
</dbReference>
<keyword evidence="7" id="KW-1005">Bacterial flagellum biogenesis</keyword>
<proteinExistence type="inferred from homology"/>
<evidence type="ECO:0000256" key="4">
    <source>
        <dbReference type="ARBA" id="ARBA00022448"/>
    </source>
</evidence>
<dbReference type="InterPro" id="IPR012823">
    <property type="entry name" value="Flagell_FliJ"/>
</dbReference>
<comment type="similarity">
    <text evidence="2">Belongs to the FliJ family.</text>
</comment>
<name>A0A850PCU1_9PROT</name>
<keyword evidence="9" id="KW-0472">Membrane</keyword>
<dbReference type="GO" id="GO:0005886">
    <property type="term" value="C:plasma membrane"/>
    <property type="evidence" value="ECO:0007669"/>
    <property type="project" value="UniProtKB-SubCell"/>
</dbReference>
<organism evidence="12 13">
    <name type="scientific">Ameyamaea chiangmaiensis</name>
    <dbReference type="NCBI Taxonomy" id="442969"/>
    <lineage>
        <taxon>Bacteria</taxon>
        <taxon>Pseudomonadati</taxon>
        <taxon>Pseudomonadota</taxon>
        <taxon>Alphaproteobacteria</taxon>
        <taxon>Acetobacterales</taxon>
        <taxon>Acetobacteraceae</taxon>
        <taxon>Ameyamaea</taxon>
    </lineage>
</organism>
<keyword evidence="10" id="KW-1006">Bacterial flagellum protein export</keyword>
<keyword evidence="8" id="KW-0653">Protein transport</keyword>
<evidence type="ECO:0000256" key="9">
    <source>
        <dbReference type="ARBA" id="ARBA00023136"/>
    </source>
</evidence>